<sequence>MLPPAPMSATTAGGFLLVLSIVLPVAGVLLAFALGDRYVRLVAFTIMPLGLAIAAALVLALPRGGGHLVYLLGAWPPPLGVALHADGLSAVMIAATAVVIPAVAVYAAPEFRPAAAARAPAAFWMLLLAIWGALNAIFVGGDLFTLYVALELLTFATVPLVSLDGRAETLQAALRYLLFALLGSVLYLAGTALLYGLYGALDIVLLSRRADAQLGTLIAAALMTTGLLAKTALFPLHLWLPPAHAGAPAAASAILSGLVVKGSLFIVIRLWFDVMRGLPGFAAAHVLGALGATAIIFGSVVALRQERLKLLIAYSTLAQIGYLFLMFPLAFDVSGDLKRGGALAGGVLQAISHATAKAAMFMAAGSIYAGLGHDRITGLNGVARAQPLSVLTFALGGVALMGVPPSGASLAKDLLLQAAAETEQWWWTILLQAGGVLTAAYVVLVLAHALAPPDKPIALRGAVPRICDLAALVLALCSLLLGLMPWASYLPIPQGGMSNPLGIDALSKLLLPVLGGTVLAILLSPWPHPLALNAVERMIAPLRRACLGFGRLVEAVDDVLRQWPAASMSLLLVALLLGTLMFAGA</sequence>
<protein>
    <submittedName>
        <fullName evidence="5">NADH-quinone oxidoreductase subunit J</fullName>
    </submittedName>
</protein>
<dbReference type="AlphaFoldDB" id="A0A844TB29"/>
<comment type="caution">
    <text evidence="5">The sequence shown here is derived from an EMBL/GenBank/DDBJ whole genome shotgun (WGS) entry which is preliminary data.</text>
</comment>
<evidence type="ECO:0000256" key="2">
    <source>
        <dbReference type="RuleBase" id="RU000320"/>
    </source>
</evidence>
<feature type="transmembrane region" description="Helical" evidence="3">
    <location>
        <begin position="41"/>
        <end position="61"/>
    </location>
</feature>
<feature type="transmembrane region" description="Helical" evidence="3">
    <location>
        <begin position="278"/>
        <end position="303"/>
    </location>
</feature>
<dbReference type="GO" id="GO:0012505">
    <property type="term" value="C:endomembrane system"/>
    <property type="evidence" value="ECO:0007669"/>
    <property type="project" value="UniProtKB-SubCell"/>
</dbReference>
<name>A0A844TB29_9BRAD</name>
<dbReference type="EMBL" id="WQNE01000002">
    <property type="protein sequence ID" value="MVT72281.1"/>
    <property type="molecule type" value="Genomic_DNA"/>
</dbReference>
<feature type="transmembrane region" description="Helical" evidence="3">
    <location>
        <begin position="144"/>
        <end position="164"/>
    </location>
</feature>
<comment type="subcellular location">
    <subcellularLocation>
        <location evidence="1">Endomembrane system</location>
        <topology evidence="1">Multi-pass membrane protein</topology>
    </subcellularLocation>
    <subcellularLocation>
        <location evidence="2">Membrane</location>
        <topology evidence="2">Multi-pass membrane protein</topology>
    </subcellularLocation>
</comment>
<dbReference type="PRINTS" id="PR01437">
    <property type="entry name" value="NUOXDRDTASE4"/>
</dbReference>
<dbReference type="Pfam" id="PF00361">
    <property type="entry name" value="Proton_antipo_M"/>
    <property type="match status" value="1"/>
</dbReference>
<feature type="transmembrane region" description="Helical" evidence="3">
    <location>
        <begin position="509"/>
        <end position="528"/>
    </location>
</feature>
<dbReference type="InterPro" id="IPR050616">
    <property type="entry name" value="CPA3_Na-H_Antiporter_A"/>
</dbReference>
<keyword evidence="6" id="KW-1185">Reference proteome</keyword>
<feature type="transmembrane region" description="Helical" evidence="3">
    <location>
        <begin position="351"/>
        <end position="371"/>
    </location>
</feature>
<dbReference type="GO" id="GO:0008137">
    <property type="term" value="F:NADH dehydrogenase (ubiquinone) activity"/>
    <property type="evidence" value="ECO:0007669"/>
    <property type="project" value="InterPro"/>
</dbReference>
<feature type="transmembrane region" description="Helical" evidence="3">
    <location>
        <begin position="383"/>
        <end position="404"/>
    </location>
</feature>
<feature type="transmembrane region" description="Helical" evidence="3">
    <location>
        <begin position="119"/>
        <end position="138"/>
    </location>
</feature>
<feature type="transmembrane region" description="Helical" evidence="3">
    <location>
        <begin position="218"/>
        <end position="240"/>
    </location>
</feature>
<feature type="transmembrane region" description="Helical" evidence="3">
    <location>
        <begin position="12"/>
        <end position="34"/>
    </location>
</feature>
<evidence type="ECO:0000256" key="3">
    <source>
        <dbReference type="SAM" id="Phobius"/>
    </source>
</evidence>
<keyword evidence="3" id="KW-0472">Membrane</keyword>
<dbReference type="Proteomes" id="UP000449969">
    <property type="component" value="Unassembled WGS sequence"/>
</dbReference>
<evidence type="ECO:0000313" key="5">
    <source>
        <dbReference type="EMBL" id="MVT72281.1"/>
    </source>
</evidence>
<keyword evidence="2 3" id="KW-0812">Transmembrane</keyword>
<evidence type="ECO:0000256" key="1">
    <source>
        <dbReference type="ARBA" id="ARBA00004127"/>
    </source>
</evidence>
<evidence type="ECO:0000313" key="6">
    <source>
        <dbReference type="Proteomes" id="UP000449969"/>
    </source>
</evidence>
<keyword evidence="3" id="KW-1133">Transmembrane helix</keyword>
<feature type="transmembrane region" description="Helical" evidence="3">
    <location>
        <begin position="252"/>
        <end position="272"/>
    </location>
</feature>
<dbReference type="GO" id="GO:0042773">
    <property type="term" value="P:ATP synthesis coupled electron transport"/>
    <property type="evidence" value="ECO:0007669"/>
    <property type="project" value="InterPro"/>
</dbReference>
<feature type="transmembrane region" description="Helical" evidence="3">
    <location>
        <begin position="310"/>
        <end position="331"/>
    </location>
</feature>
<dbReference type="GO" id="GO:0016020">
    <property type="term" value="C:membrane"/>
    <property type="evidence" value="ECO:0007669"/>
    <property type="project" value="UniProtKB-SubCell"/>
</dbReference>
<gene>
    <name evidence="5" type="ORF">GPL20_04020</name>
</gene>
<dbReference type="PANTHER" id="PTHR43373:SF1">
    <property type="entry name" value="NA(+)_H(+) ANTIPORTER SUBUNIT A"/>
    <property type="match status" value="1"/>
</dbReference>
<evidence type="ECO:0000259" key="4">
    <source>
        <dbReference type="Pfam" id="PF00361"/>
    </source>
</evidence>
<reference evidence="5 6" key="1">
    <citation type="submission" date="2019-12" db="EMBL/GenBank/DDBJ databases">
        <title>Draft genome sequences Bradyrhizobium cajani AMBPC1010, Bradyrhizobium pachyrhizi AMBPC1040 and Bradyrhizobium yuanmingense ALSPC3051, three plant growth promoting strains isolated from nodules of Cajanus cajan L. in Dominican Republic.</title>
        <authorList>
            <person name="Flores-Felix J.D."/>
            <person name="Araujo J."/>
            <person name="Diaz-Alcantara C."/>
            <person name="Gonzalez-Andres F."/>
            <person name="Velazquez E."/>
        </authorList>
    </citation>
    <scope>NUCLEOTIDE SEQUENCE [LARGE SCALE GENOMIC DNA]</scope>
    <source>
        <strain evidence="5 6">1010</strain>
    </source>
</reference>
<feature type="transmembrane region" description="Helical" evidence="3">
    <location>
        <begin position="565"/>
        <end position="584"/>
    </location>
</feature>
<dbReference type="InterPro" id="IPR001750">
    <property type="entry name" value="ND/Mrp_TM"/>
</dbReference>
<feature type="domain" description="NADH:quinone oxidoreductase/Mrp antiporter transmembrane" evidence="4">
    <location>
        <begin position="141"/>
        <end position="437"/>
    </location>
</feature>
<dbReference type="InterPro" id="IPR003918">
    <property type="entry name" value="NADH_UbQ_OxRdtase"/>
</dbReference>
<feature type="transmembrane region" description="Helical" evidence="3">
    <location>
        <begin position="469"/>
        <end position="489"/>
    </location>
</feature>
<feature type="transmembrane region" description="Helical" evidence="3">
    <location>
        <begin position="424"/>
        <end position="448"/>
    </location>
</feature>
<organism evidence="5 6">
    <name type="scientific">Bradyrhizobium cajani</name>
    <dbReference type="NCBI Taxonomy" id="1928661"/>
    <lineage>
        <taxon>Bacteria</taxon>
        <taxon>Pseudomonadati</taxon>
        <taxon>Pseudomonadota</taxon>
        <taxon>Alphaproteobacteria</taxon>
        <taxon>Hyphomicrobiales</taxon>
        <taxon>Nitrobacteraceae</taxon>
        <taxon>Bradyrhizobium</taxon>
    </lineage>
</organism>
<feature type="transmembrane region" description="Helical" evidence="3">
    <location>
        <begin position="176"/>
        <end position="198"/>
    </location>
</feature>
<proteinExistence type="predicted"/>
<dbReference type="RefSeq" id="WP_157327913.1">
    <property type="nucleotide sequence ID" value="NZ_JANADL010000030.1"/>
</dbReference>
<feature type="transmembrane region" description="Helical" evidence="3">
    <location>
        <begin position="81"/>
        <end position="107"/>
    </location>
</feature>
<dbReference type="PANTHER" id="PTHR43373">
    <property type="entry name" value="NA(+)/H(+) ANTIPORTER SUBUNIT"/>
    <property type="match status" value="1"/>
</dbReference>
<accession>A0A844TB29</accession>
<dbReference type="OrthoDB" id="9768329at2"/>